<dbReference type="Pfam" id="PF12704">
    <property type="entry name" value="MacB_PCD"/>
    <property type="match status" value="1"/>
</dbReference>
<evidence type="ECO:0000313" key="10">
    <source>
        <dbReference type="EMBL" id="QID18732.1"/>
    </source>
</evidence>
<dbReference type="RefSeq" id="WP_173766671.1">
    <property type="nucleotide sequence ID" value="NZ_CP048836.1"/>
</dbReference>
<evidence type="ECO:0000256" key="7">
    <source>
        <dbReference type="SAM" id="Phobius"/>
    </source>
</evidence>
<keyword evidence="5 7" id="KW-1133">Transmembrane helix</keyword>
<evidence type="ECO:0000313" key="11">
    <source>
        <dbReference type="Proteomes" id="UP000501991"/>
    </source>
</evidence>
<comment type="subcellular location">
    <subcellularLocation>
        <location evidence="1">Cell membrane</location>
        <topology evidence="1">Multi-pass membrane protein</topology>
    </subcellularLocation>
</comment>
<proteinExistence type="inferred from homology"/>
<dbReference type="PANTHER" id="PTHR30489">
    <property type="entry name" value="LIPOPROTEIN-RELEASING SYSTEM TRANSMEMBRANE PROTEIN LOLE"/>
    <property type="match status" value="1"/>
</dbReference>
<protein>
    <submittedName>
        <fullName evidence="10">ABC transporter permease</fullName>
    </submittedName>
</protein>
<evidence type="ECO:0000259" key="9">
    <source>
        <dbReference type="Pfam" id="PF12704"/>
    </source>
</evidence>
<name>A0A6C1B4X0_9RHOO</name>
<feature type="domain" description="ABC3 transporter permease C-terminal" evidence="8">
    <location>
        <begin position="283"/>
        <end position="405"/>
    </location>
</feature>
<dbReference type="InterPro" id="IPR025857">
    <property type="entry name" value="MacB_PCD"/>
</dbReference>
<keyword evidence="6 7" id="KW-0472">Membrane</keyword>
<evidence type="ECO:0000256" key="3">
    <source>
        <dbReference type="ARBA" id="ARBA00022475"/>
    </source>
</evidence>
<keyword evidence="3" id="KW-1003">Cell membrane</keyword>
<dbReference type="PANTHER" id="PTHR30489:SF0">
    <property type="entry name" value="LIPOPROTEIN-RELEASING SYSTEM TRANSMEMBRANE PROTEIN LOLE"/>
    <property type="match status" value="1"/>
</dbReference>
<comment type="similarity">
    <text evidence="2">Belongs to the ABC-4 integral membrane protein family. LolC/E subfamily.</text>
</comment>
<dbReference type="Pfam" id="PF02687">
    <property type="entry name" value="FtsX"/>
    <property type="match status" value="1"/>
</dbReference>
<feature type="transmembrane region" description="Helical" evidence="7">
    <location>
        <begin position="279"/>
        <end position="298"/>
    </location>
</feature>
<dbReference type="GO" id="GO:0044874">
    <property type="term" value="P:lipoprotein localization to outer membrane"/>
    <property type="evidence" value="ECO:0007669"/>
    <property type="project" value="TreeGrafter"/>
</dbReference>
<evidence type="ECO:0000256" key="6">
    <source>
        <dbReference type="ARBA" id="ARBA00023136"/>
    </source>
</evidence>
<dbReference type="EMBL" id="CP048836">
    <property type="protein sequence ID" value="QID18732.1"/>
    <property type="molecule type" value="Genomic_DNA"/>
</dbReference>
<gene>
    <name evidence="10" type="ORF">G3580_14525</name>
</gene>
<dbReference type="InterPro" id="IPR051447">
    <property type="entry name" value="Lipoprotein-release_system"/>
</dbReference>
<feature type="transmembrane region" description="Helical" evidence="7">
    <location>
        <begin position="378"/>
        <end position="399"/>
    </location>
</feature>
<dbReference type="KEGG" id="azq:G3580_14525"/>
<evidence type="ECO:0000256" key="4">
    <source>
        <dbReference type="ARBA" id="ARBA00022692"/>
    </source>
</evidence>
<organism evidence="10 11">
    <name type="scientific">Nitrogeniibacter mangrovi</name>
    <dbReference type="NCBI Taxonomy" id="2016596"/>
    <lineage>
        <taxon>Bacteria</taxon>
        <taxon>Pseudomonadati</taxon>
        <taxon>Pseudomonadota</taxon>
        <taxon>Betaproteobacteria</taxon>
        <taxon>Rhodocyclales</taxon>
        <taxon>Zoogloeaceae</taxon>
        <taxon>Nitrogeniibacter</taxon>
    </lineage>
</organism>
<evidence type="ECO:0000256" key="2">
    <source>
        <dbReference type="ARBA" id="ARBA00005236"/>
    </source>
</evidence>
<evidence type="ECO:0000259" key="8">
    <source>
        <dbReference type="Pfam" id="PF02687"/>
    </source>
</evidence>
<evidence type="ECO:0000256" key="1">
    <source>
        <dbReference type="ARBA" id="ARBA00004651"/>
    </source>
</evidence>
<reference evidence="10 11" key="1">
    <citation type="submission" date="2020-02" db="EMBL/GenBank/DDBJ databases">
        <title>Nitrogenibacter mangrovi gen. nov., sp. nov. isolated from mangrove sediment, a denitrifying betaproteobacterium.</title>
        <authorList>
            <person name="Liao H."/>
            <person name="Tian Y."/>
        </authorList>
    </citation>
    <scope>NUCLEOTIDE SEQUENCE [LARGE SCALE GENOMIC DNA]</scope>
    <source>
        <strain evidence="10 11">M9-3-2</strain>
    </source>
</reference>
<evidence type="ECO:0000256" key="5">
    <source>
        <dbReference type="ARBA" id="ARBA00022989"/>
    </source>
</evidence>
<feature type="transmembrane region" description="Helical" evidence="7">
    <location>
        <begin position="28"/>
        <end position="52"/>
    </location>
</feature>
<dbReference type="Proteomes" id="UP000501991">
    <property type="component" value="Chromosome"/>
</dbReference>
<feature type="transmembrane region" description="Helical" evidence="7">
    <location>
        <begin position="325"/>
        <end position="358"/>
    </location>
</feature>
<accession>A0A6C1B4X0</accession>
<keyword evidence="11" id="KW-1185">Reference proteome</keyword>
<feature type="domain" description="MacB-like periplasmic core" evidence="9">
    <location>
        <begin position="27"/>
        <end position="248"/>
    </location>
</feature>
<sequence length="414" mass="44075">MTNKSLQLGLQDLKLAARSLLRHRRRSALAVGIVAGGVIAFLLAGGFINWILVSMREATIHSQLGHVQITRPDYLSKGVADPYRYLLPEVSTQEAAIKQVKGLKTITPRLAFSGLISKDDATISFLGEGIDPVSEAPITDEISIVSGKDLTESPPDSVIVGQGLAASIGAKAGDRLVLLSTTRSGSLNAVEATVAGLFVTVSKPYDDSVLRAPIELARRLVGVSGATSWVVLLDETDETDAAVATLRRTLDPAQFEVTPWTALADFYNKTVELFSKQVGIVRLLIGMIVILSITNTLTMSVMERTNEIGTAMALGIARVGILRQFLFEGVLIGIVGGIGGSVVGWLLSVSISAVGIPMPPAPGMTEGYLGEIQLSLPLIQDSLTLAIFTTLLASLFPAWKASRMAIVDALRYQR</sequence>
<dbReference type="GO" id="GO:0098797">
    <property type="term" value="C:plasma membrane protein complex"/>
    <property type="evidence" value="ECO:0007669"/>
    <property type="project" value="TreeGrafter"/>
</dbReference>
<keyword evidence="4 7" id="KW-0812">Transmembrane</keyword>
<dbReference type="InterPro" id="IPR003838">
    <property type="entry name" value="ABC3_permease_C"/>
</dbReference>
<dbReference type="AlphaFoldDB" id="A0A6C1B4X0"/>